<reference evidence="1 2" key="1">
    <citation type="submission" date="2021-02" db="EMBL/GenBank/DDBJ databases">
        <title>Leishmania (Mundinia) enrietti genome sequencing and assembly.</title>
        <authorList>
            <person name="Almutairi H."/>
            <person name="Gatherer D."/>
        </authorList>
    </citation>
    <scope>NUCLEOTIDE SEQUENCE [LARGE SCALE GENOMIC DNA]</scope>
    <source>
        <strain evidence="1">CUR178</strain>
    </source>
</reference>
<proteinExistence type="predicted"/>
<dbReference type="RefSeq" id="XP_067693719.1">
    <property type="nucleotide sequence ID" value="XM_067838124.1"/>
</dbReference>
<keyword evidence="2" id="KW-1185">Reference proteome</keyword>
<name>A0A836KPZ6_LEIEN</name>
<dbReference type="Proteomes" id="UP000674179">
    <property type="component" value="Chromosome 19"/>
</dbReference>
<accession>A0A836KPZ6</accession>
<gene>
    <name evidence="1" type="ORF">CUR178_06454</name>
</gene>
<organism evidence="1 2">
    <name type="scientific">Leishmania enriettii</name>
    <dbReference type="NCBI Taxonomy" id="5663"/>
    <lineage>
        <taxon>Eukaryota</taxon>
        <taxon>Discoba</taxon>
        <taxon>Euglenozoa</taxon>
        <taxon>Kinetoplastea</taxon>
        <taxon>Metakinetoplastina</taxon>
        <taxon>Trypanosomatida</taxon>
        <taxon>Trypanosomatidae</taxon>
        <taxon>Leishmaniinae</taxon>
        <taxon>Leishmania</taxon>
    </lineage>
</organism>
<protein>
    <submittedName>
        <fullName evidence="1">Uncharacterized protein</fullName>
    </submittedName>
</protein>
<dbReference type="AlphaFoldDB" id="A0A836KPZ6"/>
<evidence type="ECO:0000313" key="1">
    <source>
        <dbReference type="EMBL" id="KAG5481222.1"/>
    </source>
</evidence>
<comment type="caution">
    <text evidence="1">The sequence shown here is derived from an EMBL/GenBank/DDBJ whole genome shotgun (WGS) entry which is preliminary data.</text>
</comment>
<evidence type="ECO:0000313" key="2">
    <source>
        <dbReference type="Proteomes" id="UP000674179"/>
    </source>
</evidence>
<dbReference type="OrthoDB" id="10338898at2759"/>
<dbReference type="EMBL" id="JAFHKP010000019">
    <property type="protein sequence ID" value="KAG5481222.1"/>
    <property type="molecule type" value="Genomic_DNA"/>
</dbReference>
<dbReference type="KEGG" id="lenr:94173634"/>
<dbReference type="GeneID" id="94173634"/>
<sequence length="65" mass="6903">MHVRYKCGKSAVDTSELTSGLSCPECVQETPKGLQFCKRAVSASPSMAGVPVVPLRGLAGRRQLL</sequence>